<protein>
    <recommendedName>
        <fullName evidence="8">CID domain-containing protein</fullName>
    </recommendedName>
</protein>
<reference evidence="6" key="3">
    <citation type="submission" date="2015-06" db="UniProtKB">
        <authorList>
            <consortium name="EnsemblMetazoa"/>
        </authorList>
    </citation>
    <scope>IDENTIFICATION</scope>
</reference>
<dbReference type="KEGG" id="hro:HELRODRAFT_71085"/>
<dbReference type="InterPro" id="IPR035979">
    <property type="entry name" value="RBD_domain_sf"/>
</dbReference>
<dbReference type="AlphaFoldDB" id="T1G0G6"/>
<evidence type="ECO:0000259" key="4">
    <source>
        <dbReference type="PROSITE" id="PS51391"/>
    </source>
</evidence>
<dbReference type="Pfam" id="PF04818">
    <property type="entry name" value="CID"/>
    <property type="match status" value="1"/>
</dbReference>
<evidence type="ECO:0008006" key="8">
    <source>
        <dbReference type="Google" id="ProtNLM"/>
    </source>
</evidence>
<evidence type="ECO:0000256" key="1">
    <source>
        <dbReference type="ARBA" id="ARBA00022884"/>
    </source>
</evidence>
<dbReference type="EMBL" id="KB097753">
    <property type="protein sequence ID" value="ESN90288.1"/>
    <property type="molecule type" value="Genomic_DNA"/>
</dbReference>
<dbReference type="PANTHER" id="PTHR23140">
    <property type="entry name" value="RNA PROCESSING PROTEIN LD23810P"/>
    <property type="match status" value="1"/>
</dbReference>
<proteinExistence type="predicted"/>
<dbReference type="InterPro" id="IPR051485">
    <property type="entry name" value="SR-CTD_assoc_factor"/>
</dbReference>
<dbReference type="EMBL" id="AMQM01002213">
    <property type="status" value="NOT_ANNOTATED_CDS"/>
    <property type="molecule type" value="Genomic_DNA"/>
</dbReference>
<evidence type="ECO:0000256" key="2">
    <source>
        <dbReference type="PROSITE-ProRule" id="PRU00176"/>
    </source>
</evidence>
<dbReference type="SUPFAM" id="SSF54928">
    <property type="entry name" value="RNA-binding domain, RBD"/>
    <property type="match status" value="1"/>
</dbReference>
<evidence type="ECO:0000313" key="6">
    <source>
        <dbReference type="EnsemblMetazoa" id="HelroP71085"/>
    </source>
</evidence>
<dbReference type="SUPFAM" id="SSF48464">
    <property type="entry name" value="ENTH/VHS domain"/>
    <property type="match status" value="1"/>
</dbReference>
<dbReference type="SMART" id="SM00582">
    <property type="entry name" value="RPR"/>
    <property type="match status" value="1"/>
</dbReference>
<dbReference type="eggNOG" id="KOG0132">
    <property type="taxonomic scope" value="Eukaryota"/>
</dbReference>
<dbReference type="Proteomes" id="UP000015101">
    <property type="component" value="Unassembled WGS sequence"/>
</dbReference>
<organism evidence="6 7">
    <name type="scientific">Helobdella robusta</name>
    <name type="common">Californian leech</name>
    <dbReference type="NCBI Taxonomy" id="6412"/>
    <lineage>
        <taxon>Eukaryota</taxon>
        <taxon>Metazoa</taxon>
        <taxon>Spiralia</taxon>
        <taxon>Lophotrochozoa</taxon>
        <taxon>Annelida</taxon>
        <taxon>Clitellata</taxon>
        <taxon>Hirudinea</taxon>
        <taxon>Rhynchobdellida</taxon>
        <taxon>Glossiphoniidae</taxon>
        <taxon>Helobdella</taxon>
    </lineage>
</organism>
<evidence type="ECO:0000313" key="7">
    <source>
        <dbReference type="Proteomes" id="UP000015101"/>
    </source>
</evidence>
<dbReference type="OMA" id="NIVITFH"/>
<dbReference type="GeneID" id="20214564"/>
<dbReference type="InterPro" id="IPR006569">
    <property type="entry name" value="CID_dom"/>
</dbReference>
<evidence type="ECO:0000313" key="5">
    <source>
        <dbReference type="EMBL" id="ESN90288.1"/>
    </source>
</evidence>
<dbReference type="HOGENOM" id="CLU_1084050_0_0_1"/>
<dbReference type="EnsemblMetazoa" id="HelroT71085">
    <property type="protein sequence ID" value="HelroP71085"/>
    <property type="gene ID" value="HelroG71085"/>
</dbReference>
<dbReference type="Gene3D" id="1.25.40.90">
    <property type="match status" value="1"/>
</dbReference>
<dbReference type="InterPro" id="IPR000504">
    <property type="entry name" value="RRM_dom"/>
</dbReference>
<keyword evidence="1 2" id="KW-0694">RNA-binding</keyword>
<dbReference type="RefSeq" id="XP_009031213.1">
    <property type="nucleotide sequence ID" value="XM_009032965.1"/>
</dbReference>
<sequence>LCSLYELQPPISKAKMTQITKAAIKAIKLYKHVVQSVEKFIQKCRQEYKVPGLYIIDSIIRQSRKQFGADKDMFAPRFSKNIVITFHNLFDCPSEDISKMIRVLNLWQKNGVYHPGIIQPLLDLASDPHNTSVFETVCSMTLWVGRLNKLTGDEEIRNVLDAFGDVTINLVPPRGCAFVAFTTRKHAHDALERLKTFVHFIHQVAWSYGIGIRNSEFAVEFNVEKGVNYIAWSKIPSLNFVSLLEGSVLDDDSLPLNFDR</sequence>
<dbReference type="InterPro" id="IPR012677">
    <property type="entry name" value="Nucleotide-bd_a/b_plait_sf"/>
</dbReference>
<reference evidence="7" key="1">
    <citation type="submission" date="2012-12" db="EMBL/GenBank/DDBJ databases">
        <authorList>
            <person name="Hellsten U."/>
            <person name="Grimwood J."/>
            <person name="Chapman J.A."/>
            <person name="Shapiro H."/>
            <person name="Aerts A."/>
            <person name="Otillar R.P."/>
            <person name="Terry A.Y."/>
            <person name="Boore J.L."/>
            <person name="Simakov O."/>
            <person name="Marletaz F."/>
            <person name="Cho S.-J."/>
            <person name="Edsinger-Gonzales E."/>
            <person name="Havlak P."/>
            <person name="Kuo D.-H."/>
            <person name="Larsson T."/>
            <person name="Lv J."/>
            <person name="Arendt D."/>
            <person name="Savage R."/>
            <person name="Osoegawa K."/>
            <person name="de Jong P."/>
            <person name="Lindberg D.R."/>
            <person name="Seaver E.C."/>
            <person name="Weisblat D.A."/>
            <person name="Putnam N.H."/>
            <person name="Grigoriev I.V."/>
            <person name="Rokhsar D.S."/>
        </authorList>
    </citation>
    <scope>NUCLEOTIDE SEQUENCE</scope>
</reference>
<dbReference type="OrthoDB" id="79367at2759"/>
<reference evidence="5 7" key="2">
    <citation type="journal article" date="2013" name="Nature">
        <title>Insights into bilaterian evolution from three spiralian genomes.</title>
        <authorList>
            <person name="Simakov O."/>
            <person name="Marletaz F."/>
            <person name="Cho S.J."/>
            <person name="Edsinger-Gonzales E."/>
            <person name="Havlak P."/>
            <person name="Hellsten U."/>
            <person name="Kuo D.H."/>
            <person name="Larsson T."/>
            <person name="Lv J."/>
            <person name="Arendt D."/>
            <person name="Savage R."/>
            <person name="Osoegawa K."/>
            <person name="de Jong P."/>
            <person name="Grimwood J."/>
            <person name="Chapman J.A."/>
            <person name="Shapiro H."/>
            <person name="Aerts A."/>
            <person name="Otillar R.P."/>
            <person name="Terry A.Y."/>
            <person name="Boore J.L."/>
            <person name="Grigoriev I.V."/>
            <person name="Lindberg D.R."/>
            <person name="Seaver E.C."/>
            <person name="Weisblat D.A."/>
            <person name="Putnam N.H."/>
            <person name="Rokhsar D.S."/>
        </authorList>
    </citation>
    <scope>NUCLEOTIDE SEQUENCE</scope>
</reference>
<dbReference type="PROSITE" id="PS50102">
    <property type="entry name" value="RRM"/>
    <property type="match status" value="1"/>
</dbReference>
<dbReference type="Gene3D" id="3.30.70.330">
    <property type="match status" value="1"/>
</dbReference>
<evidence type="ECO:0000259" key="3">
    <source>
        <dbReference type="PROSITE" id="PS50102"/>
    </source>
</evidence>
<dbReference type="InParanoid" id="T1G0G6"/>
<feature type="domain" description="RRM" evidence="3">
    <location>
        <begin position="140"/>
        <end position="195"/>
    </location>
</feature>
<accession>T1G0G6</accession>
<dbReference type="PANTHER" id="PTHR23140:SF4">
    <property type="entry name" value="PROTEIN CBR-NRD-1"/>
    <property type="match status" value="1"/>
</dbReference>
<dbReference type="InterPro" id="IPR008942">
    <property type="entry name" value="ENTH_VHS"/>
</dbReference>
<dbReference type="FunFam" id="1.25.40.90:FF:000004">
    <property type="entry name" value="splicing factor, arginine/serine-rich 15"/>
    <property type="match status" value="1"/>
</dbReference>
<dbReference type="CTD" id="20214564"/>
<dbReference type="Pfam" id="PF00076">
    <property type="entry name" value="RRM_1"/>
    <property type="match status" value="1"/>
</dbReference>
<gene>
    <name evidence="6" type="primary">20214564</name>
    <name evidence="5" type="ORF">HELRODRAFT_71085</name>
</gene>
<name>T1G0G6_HELRO</name>
<feature type="domain" description="CID" evidence="4">
    <location>
        <begin position="1"/>
        <end position="129"/>
    </location>
</feature>
<dbReference type="PROSITE" id="PS51391">
    <property type="entry name" value="CID"/>
    <property type="match status" value="1"/>
</dbReference>
<dbReference type="GO" id="GO:0003723">
    <property type="term" value="F:RNA binding"/>
    <property type="evidence" value="ECO:0007669"/>
    <property type="project" value="UniProtKB-UniRule"/>
</dbReference>
<keyword evidence="7" id="KW-1185">Reference proteome</keyword>
<dbReference type="SMART" id="SM00360">
    <property type="entry name" value="RRM"/>
    <property type="match status" value="1"/>
</dbReference>
<dbReference type="STRING" id="6412.T1G0G6"/>